<evidence type="ECO:0000313" key="13">
    <source>
        <dbReference type="Proteomes" id="UP000663852"/>
    </source>
</evidence>
<dbReference type="PROSITE" id="PS50262">
    <property type="entry name" value="G_PROTEIN_RECEP_F1_2"/>
    <property type="match status" value="1"/>
</dbReference>
<evidence type="ECO:0000259" key="9">
    <source>
        <dbReference type="PROSITE" id="PS50262"/>
    </source>
</evidence>
<feature type="transmembrane region" description="Helical" evidence="8">
    <location>
        <begin position="238"/>
        <end position="264"/>
    </location>
</feature>
<keyword evidence="7" id="KW-0807">Transducer</keyword>
<reference evidence="10" key="1">
    <citation type="submission" date="2021-02" db="EMBL/GenBank/DDBJ databases">
        <authorList>
            <person name="Nowell W R."/>
        </authorList>
    </citation>
    <scope>NUCLEOTIDE SEQUENCE</scope>
</reference>
<dbReference type="OrthoDB" id="10019364at2759"/>
<dbReference type="PANTHER" id="PTHR24243:SF230">
    <property type="entry name" value="G-PROTEIN COUPLED RECEPTORS FAMILY 1 PROFILE DOMAIN-CONTAINING PROTEIN"/>
    <property type="match status" value="1"/>
</dbReference>
<evidence type="ECO:0000256" key="4">
    <source>
        <dbReference type="ARBA" id="ARBA00023040"/>
    </source>
</evidence>
<comment type="subcellular location">
    <subcellularLocation>
        <location evidence="1">Membrane</location>
        <topology evidence="1">Multi-pass membrane protein</topology>
    </subcellularLocation>
</comment>
<dbReference type="EMBL" id="CAJNOJ010000028">
    <property type="protein sequence ID" value="CAF0880607.1"/>
    <property type="molecule type" value="Genomic_DNA"/>
</dbReference>
<accession>A0A813Y8J1</accession>
<dbReference type="InterPro" id="IPR017452">
    <property type="entry name" value="GPCR_Rhodpsn_7TM"/>
</dbReference>
<dbReference type="Proteomes" id="UP000663852">
    <property type="component" value="Unassembled WGS sequence"/>
</dbReference>
<name>A0A813Y8J1_ADIRI</name>
<feature type="transmembrane region" description="Helical" evidence="8">
    <location>
        <begin position="128"/>
        <end position="149"/>
    </location>
</feature>
<feature type="domain" description="G-protein coupled receptors family 1 profile" evidence="9">
    <location>
        <begin position="31"/>
        <end position="294"/>
    </location>
</feature>
<dbReference type="Pfam" id="PF00001">
    <property type="entry name" value="7tm_1"/>
    <property type="match status" value="1"/>
</dbReference>
<keyword evidence="2 8" id="KW-0812">Transmembrane</keyword>
<dbReference type="GO" id="GO:0004930">
    <property type="term" value="F:G protein-coupled receptor activity"/>
    <property type="evidence" value="ECO:0007669"/>
    <property type="project" value="UniProtKB-KW"/>
</dbReference>
<evidence type="ECO:0000256" key="6">
    <source>
        <dbReference type="ARBA" id="ARBA00023170"/>
    </source>
</evidence>
<evidence type="ECO:0000313" key="10">
    <source>
        <dbReference type="EMBL" id="CAF0880607.1"/>
    </source>
</evidence>
<comment type="caution">
    <text evidence="10">The sequence shown here is derived from an EMBL/GenBank/DDBJ whole genome shotgun (WGS) entry which is preliminary data.</text>
</comment>
<evidence type="ECO:0000256" key="7">
    <source>
        <dbReference type="ARBA" id="ARBA00023224"/>
    </source>
</evidence>
<dbReference type="SUPFAM" id="SSF81321">
    <property type="entry name" value="Family A G protein-coupled receptor-like"/>
    <property type="match status" value="1"/>
</dbReference>
<evidence type="ECO:0000313" key="12">
    <source>
        <dbReference type="Proteomes" id="UP000663828"/>
    </source>
</evidence>
<sequence>MNTSCNARADSNVIVFYFTFGCLLTILGTILNLCSCLLFCRAKSLTNTPYSIFIIALSIADIIKLSAEYTVHLLFFHIQHPYFVCSVTWFLTMTSENSSYAFLCALGIERNLKVWSTDRRALMSRRTACLTTICILLLVIIYNHPFLFWPYDVSYCYFDIEKRKILFSCDNAFYNAYGIRFSLSNLLFIENIGLNNFVLPLIIIATNITLMIGLRRRSHQRRTRFGTYKNDDWKERSVILYMLLSSVAFLLLTSPIGILGALATFQGERIPTNNLSILLDLMEIIHHCSHFPILLMTSSIIRAKTLQILFHPHMTRNNSVVTRSSVKRRVTSRSSSSTRDINISRFCSPLKSLSNTS</sequence>
<dbReference type="PANTHER" id="PTHR24243">
    <property type="entry name" value="G-PROTEIN COUPLED RECEPTOR"/>
    <property type="match status" value="1"/>
</dbReference>
<evidence type="ECO:0000256" key="3">
    <source>
        <dbReference type="ARBA" id="ARBA00022989"/>
    </source>
</evidence>
<feature type="transmembrane region" description="Helical" evidence="8">
    <location>
        <begin position="87"/>
        <end position="108"/>
    </location>
</feature>
<gene>
    <name evidence="10" type="ORF">EDS130_LOCUS8773</name>
    <name evidence="11" type="ORF">XAT740_LOCUS31914</name>
</gene>
<keyword evidence="6" id="KW-0675">Receptor</keyword>
<evidence type="ECO:0000313" key="11">
    <source>
        <dbReference type="EMBL" id="CAF1359191.1"/>
    </source>
</evidence>
<dbReference type="Proteomes" id="UP000663828">
    <property type="component" value="Unassembled WGS sequence"/>
</dbReference>
<feature type="transmembrane region" description="Helical" evidence="8">
    <location>
        <begin position="14"/>
        <end position="40"/>
    </location>
</feature>
<dbReference type="InterPro" id="IPR000276">
    <property type="entry name" value="GPCR_Rhodpsn"/>
</dbReference>
<dbReference type="AlphaFoldDB" id="A0A813Y8J1"/>
<evidence type="ECO:0000256" key="5">
    <source>
        <dbReference type="ARBA" id="ARBA00023136"/>
    </source>
</evidence>
<protein>
    <recommendedName>
        <fullName evidence="9">G-protein coupled receptors family 1 profile domain-containing protein</fullName>
    </recommendedName>
</protein>
<evidence type="ECO:0000256" key="8">
    <source>
        <dbReference type="SAM" id="Phobius"/>
    </source>
</evidence>
<dbReference type="CDD" id="cd00637">
    <property type="entry name" value="7tm_classA_rhodopsin-like"/>
    <property type="match status" value="1"/>
</dbReference>
<evidence type="ECO:0000256" key="2">
    <source>
        <dbReference type="ARBA" id="ARBA00022692"/>
    </source>
</evidence>
<feature type="transmembrane region" description="Helical" evidence="8">
    <location>
        <begin position="52"/>
        <end position="75"/>
    </location>
</feature>
<keyword evidence="5 8" id="KW-0472">Membrane</keyword>
<organism evidence="10 13">
    <name type="scientific">Adineta ricciae</name>
    <name type="common">Rotifer</name>
    <dbReference type="NCBI Taxonomy" id="249248"/>
    <lineage>
        <taxon>Eukaryota</taxon>
        <taxon>Metazoa</taxon>
        <taxon>Spiralia</taxon>
        <taxon>Gnathifera</taxon>
        <taxon>Rotifera</taxon>
        <taxon>Eurotatoria</taxon>
        <taxon>Bdelloidea</taxon>
        <taxon>Adinetida</taxon>
        <taxon>Adinetidae</taxon>
        <taxon>Adineta</taxon>
    </lineage>
</organism>
<dbReference type="Gene3D" id="1.20.1070.10">
    <property type="entry name" value="Rhodopsin 7-helix transmembrane proteins"/>
    <property type="match status" value="1"/>
</dbReference>
<keyword evidence="3 8" id="KW-1133">Transmembrane helix</keyword>
<dbReference type="EMBL" id="CAJNOR010002940">
    <property type="protein sequence ID" value="CAF1359191.1"/>
    <property type="molecule type" value="Genomic_DNA"/>
</dbReference>
<evidence type="ECO:0000256" key="1">
    <source>
        <dbReference type="ARBA" id="ARBA00004141"/>
    </source>
</evidence>
<keyword evidence="12" id="KW-1185">Reference proteome</keyword>
<feature type="transmembrane region" description="Helical" evidence="8">
    <location>
        <begin position="192"/>
        <end position="214"/>
    </location>
</feature>
<proteinExistence type="predicted"/>
<keyword evidence="4" id="KW-0297">G-protein coupled receptor</keyword>
<dbReference type="GO" id="GO:0005886">
    <property type="term" value="C:plasma membrane"/>
    <property type="evidence" value="ECO:0007669"/>
    <property type="project" value="TreeGrafter"/>
</dbReference>